<evidence type="ECO:0000313" key="2">
    <source>
        <dbReference type="EMBL" id="CRI06555.1"/>
    </source>
</evidence>
<evidence type="ECO:0000259" key="1">
    <source>
        <dbReference type="Pfam" id="PF13338"/>
    </source>
</evidence>
<dbReference type="EMBL" id="LN846931">
    <property type="protein sequence ID" value="CRI06555.1"/>
    <property type="molecule type" value="Genomic_DNA"/>
</dbReference>
<accession>A0A1Z5AWV5</accession>
<dbReference type="Pfam" id="PF13338">
    <property type="entry name" value="AbiEi_4"/>
    <property type="match status" value="1"/>
</dbReference>
<sequence length="197" mass="23177">MKKSVYQLLDQYNGNLSWNQINDAGIARNTIYRMLKSGELEQVYRGLFIGSSDFEDTNFLLQQRFEKGILSHESALALHDLSNVLPEKVHFSFPQGYHLNKKVLEEIPIDAHYVKAEYHLLGMIYVKSVLGNELRMYNKERTLCDVWNPWSRTLSEYKIEAVKNYMQMKDRDIPKLLKYMNYLPVDKELDSYIQALV</sequence>
<dbReference type="RefSeq" id="WP_119907105.1">
    <property type="nucleotide sequence ID" value="NZ_CP016846.1"/>
</dbReference>
<dbReference type="InterPro" id="IPR025159">
    <property type="entry name" value="AbiEi_N"/>
</dbReference>
<name>A0A1Z5AWV5_CARML</name>
<dbReference type="AlphaFoldDB" id="A0A1Z5AWV5"/>
<reference evidence="2" key="1">
    <citation type="submission" date="2015-04" db="EMBL/GenBank/DDBJ databases">
        <title>Carnobacterium maltaromaticum LMA28 complete chromosome sequence.</title>
        <authorList>
            <person name="Borges F."/>
            <person name="Cailliez-Grimal C."/>
        </authorList>
    </citation>
    <scope>NUCLEOTIDE SEQUENCE [LARGE SCALE GENOMIC DNA]</scope>
    <source>
        <strain evidence="2">LMA28</strain>
        <plasmid evidence="2">megaplasmid</plasmid>
    </source>
</reference>
<gene>
    <name evidence="2" type="ORF">BN424_mp0013</name>
</gene>
<geneLocation type="plasmid" evidence="2">
    <name>megaplasmid</name>
</geneLocation>
<feature type="domain" description="AbiEi antitoxin N-terminal" evidence="1">
    <location>
        <begin position="9"/>
        <end position="48"/>
    </location>
</feature>
<keyword evidence="2" id="KW-0614">Plasmid</keyword>
<protein>
    <submittedName>
        <fullName evidence="2">Abortive infection protein AbiGI</fullName>
    </submittedName>
</protein>
<reference evidence="2" key="2">
    <citation type="submission" date="2015-04" db="EMBL/GenBank/DDBJ databases">
        <title>Carnobacterium maltaromaticum LMA28 plasmids.</title>
        <authorList>
            <person name="Cailliez-Grimal C."/>
            <person name="Iskandar C."/>
        </authorList>
    </citation>
    <scope>NUCLEOTIDE SEQUENCE [LARGE SCALE GENOMIC DNA]</scope>
    <source>
        <strain evidence="2">LMA28</strain>
        <plasmid evidence="2">megaplasmid</plasmid>
    </source>
</reference>
<organism evidence="2">
    <name type="scientific">Carnobacterium maltaromaticum</name>
    <name type="common">Carnobacterium piscicola</name>
    <dbReference type="NCBI Taxonomy" id="2751"/>
    <lineage>
        <taxon>Bacteria</taxon>
        <taxon>Bacillati</taxon>
        <taxon>Bacillota</taxon>
        <taxon>Bacilli</taxon>
        <taxon>Lactobacillales</taxon>
        <taxon>Carnobacteriaceae</taxon>
        <taxon>Carnobacterium</taxon>
    </lineage>
</organism>
<proteinExistence type="predicted"/>